<organism evidence="11 12">
    <name type="scientific">Planotetraspora phitsanulokensis</name>
    <dbReference type="NCBI Taxonomy" id="575192"/>
    <lineage>
        <taxon>Bacteria</taxon>
        <taxon>Bacillati</taxon>
        <taxon>Actinomycetota</taxon>
        <taxon>Actinomycetes</taxon>
        <taxon>Streptosporangiales</taxon>
        <taxon>Streptosporangiaceae</taxon>
        <taxon>Planotetraspora</taxon>
    </lineage>
</organism>
<evidence type="ECO:0000256" key="4">
    <source>
        <dbReference type="ARBA" id="ARBA00022679"/>
    </source>
</evidence>
<dbReference type="AlphaFoldDB" id="A0A8J3U5N4"/>
<dbReference type="SMART" id="SM00387">
    <property type="entry name" value="HATPase_c"/>
    <property type="match status" value="1"/>
</dbReference>
<feature type="transmembrane region" description="Helical" evidence="9">
    <location>
        <begin position="263"/>
        <end position="280"/>
    </location>
</feature>
<dbReference type="Pfam" id="PF07730">
    <property type="entry name" value="HisKA_3"/>
    <property type="match status" value="1"/>
</dbReference>
<feature type="transmembrane region" description="Helical" evidence="9">
    <location>
        <begin position="123"/>
        <end position="140"/>
    </location>
</feature>
<dbReference type="GO" id="GO:0000155">
    <property type="term" value="F:phosphorelay sensor kinase activity"/>
    <property type="evidence" value="ECO:0007669"/>
    <property type="project" value="InterPro"/>
</dbReference>
<dbReference type="GO" id="GO:0016020">
    <property type="term" value="C:membrane"/>
    <property type="evidence" value="ECO:0007669"/>
    <property type="project" value="InterPro"/>
</dbReference>
<dbReference type="GO" id="GO:0005524">
    <property type="term" value="F:ATP binding"/>
    <property type="evidence" value="ECO:0007669"/>
    <property type="project" value="UniProtKB-KW"/>
</dbReference>
<keyword evidence="12" id="KW-1185">Reference proteome</keyword>
<dbReference type="CDD" id="cd16917">
    <property type="entry name" value="HATPase_UhpB-NarQ-NarX-like"/>
    <property type="match status" value="1"/>
</dbReference>
<proteinExistence type="predicted"/>
<dbReference type="Gene3D" id="1.20.5.1930">
    <property type="match status" value="1"/>
</dbReference>
<evidence type="ECO:0000259" key="10">
    <source>
        <dbReference type="SMART" id="SM00387"/>
    </source>
</evidence>
<gene>
    <name evidence="11" type="ORF">Pph01_14970</name>
</gene>
<keyword evidence="9" id="KW-1133">Transmembrane helix</keyword>
<feature type="transmembrane region" description="Helical" evidence="9">
    <location>
        <begin position="146"/>
        <end position="166"/>
    </location>
</feature>
<dbReference type="InterPro" id="IPR050482">
    <property type="entry name" value="Sensor_HK_TwoCompSys"/>
</dbReference>
<keyword evidence="6" id="KW-0418">Kinase</keyword>
<dbReference type="RefSeq" id="WP_204072193.1">
    <property type="nucleotide sequence ID" value="NZ_BAABHI010000012.1"/>
</dbReference>
<evidence type="ECO:0000256" key="8">
    <source>
        <dbReference type="ARBA" id="ARBA00023012"/>
    </source>
</evidence>
<comment type="caution">
    <text evidence="11">The sequence shown here is derived from an EMBL/GenBank/DDBJ whole genome shotgun (WGS) entry which is preliminary data.</text>
</comment>
<comment type="catalytic activity">
    <reaction evidence="1">
        <text>ATP + protein L-histidine = ADP + protein N-phospho-L-histidine.</text>
        <dbReference type="EC" id="2.7.13.3"/>
    </reaction>
</comment>
<dbReference type="InterPro" id="IPR036890">
    <property type="entry name" value="HATPase_C_sf"/>
</dbReference>
<dbReference type="GO" id="GO:0046983">
    <property type="term" value="F:protein dimerization activity"/>
    <property type="evidence" value="ECO:0007669"/>
    <property type="project" value="InterPro"/>
</dbReference>
<keyword evidence="8" id="KW-0902">Two-component regulatory system</keyword>
<evidence type="ECO:0000256" key="6">
    <source>
        <dbReference type="ARBA" id="ARBA00022777"/>
    </source>
</evidence>
<dbReference type="Gene3D" id="3.30.565.10">
    <property type="entry name" value="Histidine kinase-like ATPase, C-terminal domain"/>
    <property type="match status" value="1"/>
</dbReference>
<feature type="domain" description="Histidine kinase/HSP90-like ATPase" evidence="10">
    <location>
        <begin position="532"/>
        <end position="621"/>
    </location>
</feature>
<dbReference type="PANTHER" id="PTHR24421:SF10">
    <property type="entry name" value="NITRATE_NITRITE SENSOR PROTEIN NARQ"/>
    <property type="match status" value="1"/>
</dbReference>
<protein>
    <recommendedName>
        <fullName evidence="2">histidine kinase</fullName>
        <ecNumber evidence="2">2.7.13.3</ecNumber>
    </recommendedName>
</protein>
<evidence type="ECO:0000313" key="12">
    <source>
        <dbReference type="Proteomes" id="UP000622547"/>
    </source>
</evidence>
<dbReference type="InterPro" id="IPR003018">
    <property type="entry name" value="GAF"/>
</dbReference>
<evidence type="ECO:0000256" key="2">
    <source>
        <dbReference type="ARBA" id="ARBA00012438"/>
    </source>
</evidence>
<dbReference type="PANTHER" id="PTHR24421">
    <property type="entry name" value="NITRATE/NITRITE SENSOR PROTEIN NARX-RELATED"/>
    <property type="match status" value="1"/>
</dbReference>
<feature type="transmembrane region" description="Helical" evidence="9">
    <location>
        <begin position="58"/>
        <end position="80"/>
    </location>
</feature>
<feature type="transmembrane region" description="Helical" evidence="9">
    <location>
        <begin position="235"/>
        <end position="257"/>
    </location>
</feature>
<dbReference type="Gene3D" id="3.30.450.40">
    <property type="match status" value="1"/>
</dbReference>
<evidence type="ECO:0000256" key="7">
    <source>
        <dbReference type="ARBA" id="ARBA00022840"/>
    </source>
</evidence>
<evidence type="ECO:0000256" key="3">
    <source>
        <dbReference type="ARBA" id="ARBA00022553"/>
    </source>
</evidence>
<keyword evidence="9" id="KW-0472">Membrane</keyword>
<evidence type="ECO:0000256" key="9">
    <source>
        <dbReference type="SAM" id="Phobius"/>
    </source>
</evidence>
<dbReference type="InterPro" id="IPR029016">
    <property type="entry name" value="GAF-like_dom_sf"/>
</dbReference>
<dbReference type="Pfam" id="PF02518">
    <property type="entry name" value="HATPase_c"/>
    <property type="match status" value="1"/>
</dbReference>
<keyword evidence="5" id="KW-0547">Nucleotide-binding</keyword>
<dbReference type="Proteomes" id="UP000622547">
    <property type="component" value="Unassembled WGS sequence"/>
</dbReference>
<keyword evidence="9" id="KW-0812">Transmembrane</keyword>
<dbReference type="EC" id="2.7.13.3" evidence="2"/>
<keyword evidence="4" id="KW-0808">Transferase</keyword>
<feature type="transmembrane region" description="Helical" evidence="9">
    <location>
        <begin position="178"/>
        <end position="197"/>
    </location>
</feature>
<keyword evidence="7" id="KW-0067">ATP-binding</keyword>
<accession>A0A8J3U5N4</accession>
<feature type="transmembrane region" description="Helical" evidence="9">
    <location>
        <begin position="92"/>
        <end position="111"/>
    </location>
</feature>
<dbReference type="SUPFAM" id="SSF55781">
    <property type="entry name" value="GAF domain-like"/>
    <property type="match status" value="1"/>
</dbReference>
<reference evidence="11 12" key="1">
    <citation type="submission" date="2021-01" db="EMBL/GenBank/DDBJ databases">
        <title>Whole genome shotgun sequence of Planotetraspora phitsanulokensis NBRC 104273.</title>
        <authorList>
            <person name="Komaki H."/>
            <person name="Tamura T."/>
        </authorList>
    </citation>
    <scope>NUCLEOTIDE SEQUENCE [LARGE SCALE GENOMIC DNA]</scope>
    <source>
        <strain evidence="11 12">NBRC 104273</strain>
    </source>
</reference>
<name>A0A8J3U5N4_9ACTN</name>
<keyword evidence="3" id="KW-0597">Phosphoprotein</keyword>
<dbReference type="EMBL" id="BOOP01000004">
    <property type="protein sequence ID" value="GII36494.1"/>
    <property type="molecule type" value="Genomic_DNA"/>
</dbReference>
<dbReference type="SUPFAM" id="SSF55874">
    <property type="entry name" value="ATPase domain of HSP90 chaperone/DNA topoisomerase II/histidine kinase"/>
    <property type="match status" value="1"/>
</dbReference>
<evidence type="ECO:0000313" key="11">
    <source>
        <dbReference type="EMBL" id="GII36494.1"/>
    </source>
</evidence>
<evidence type="ECO:0000256" key="5">
    <source>
        <dbReference type="ARBA" id="ARBA00022741"/>
    </source>
</evidence>
<feature type="transmembrane region" description="Helical" evidence="9">
    <location>
        <begin position="203"/>
        <end position="223"/>
    </location>
</feature>
<dbReference type="InterPro" id="IPR011712">
    <property type="entry name" value="Sig_transdc_His_kin_sub3_dim/P"/>
</dbReference>
<sequence>MKRAAQVVAAVVLVVTAVGTVLVLRATGTGWALAQNTSQAVVHTVAGVALIRSRGGDRIGLVLLSMGTAVGLQVLLWGYAAGHWPGWQAAEWVTGWIWAFFFVPLFTVLPALFPDGRPVTPRWWPVVWAGGVATVLVAVFGTTDLVGLVVAVVALLSVGSLVVRWVRSGPVARRQIMFLLYAAGYAVLVEATVDLLPHHVLQTAFLLIPIAPTVAIAIAILRYRLYGIDLVIRRTFVYLAVTGLAFSGYLVAVAVLGTALSQVVPPQVALLAAAVVAALVESGRRLFQRRISALLYGYRDRPLDALAELRRELAGASTVSEIARRSAPLVAAALRSPGVAITLLTDGVPEEIARAGEPGPDPISMPLVAQDERLGALVVGPRAGREPYDEKDRRLIAELGHHIAAALAAARLSAELDRARELTIHSTAEERRRLRQDLHDGLGPLLSGAGLGLDGVRRGFEPGSREGRDLQIISDQVRLAAREVRRIIDAMRPGPVADLGLVTAVREHVQRCAALDIGCTMTVSGIVDPPPAVAEAAYLVVLEAVTNTLRHADARTCAVRMEQSGGSLTVEVHDDGLGIGPGYVAGVGISSMRRRVASIGGDFTITTDHGTTVTAVFPLESR</sequence>
<dbReference type="InterPro" id="IPR003594">
    <property type="entry name" value="HATPase_dom"/>
</dbReference>
<dbReference type="Pfam" id="PF13185">
    <property type="entry name" value="GAF_2"/>
    <property type="match status" value="1"/>
</dbReference>
<evidence type="ECO:0000256" key="1">
    <source>
        <dbReference type="ARBA" id="ARBA00000085"/>
    </source>
</evidence>